<evidence type="ECO:0000313" key="2">
    <source>
        <dbReference type="Proteomes" id="UP000288805"/>
    </source>
</evidence>
<gene>
    <name evidence="1" type="ORF">CK203_061640</name>
</gene>
<comment type="caution">
    <text evidence="1">The sequence shown here is derived from an EMBL/GenBank/DDBJ whole genome shotgun (WGS) entry which is preliminary data.</text>
</comment>
<sequence>MFVQASSLSQTRWSSATATLPTTTAPSVVWPLRASMTQLSKISVLIWFSMFRNCLLRHFSIERLTWSGWGRLRNCNMAIAAKRLGLCCITIGHVDTDVVDGACASKELAFGWMSKLSREGKMTIRKSKILFCNGYGFDELSPSLIIYALDYVVEVGTSVFFDLGPHGKSLYVGTPEQQRALGQFLTISDALLLTSNEDLITYQTRHELHP</sequence>
<proteinExistence type="predicted"/>
<dbReference type="PANTHER" id="PTHR47826">
    <property type="entry name" value="OS03G0164700 PROTEIN"/>
    <property type="match status" value="1"/>
</dbReference>
<dbReference type="Proteomes" id="UP000288805">
    <property type="component" value="Unassembled WGS sequence"/>
</dbReference>
<name>A0A438FQK7_VITVI</name>
<accession>A0A438FQK7</accession>
<organism evidence="1 2">
    <name type="scientific">Vitis vinifera</name>
    <name type="common">Grape</name>
    <dbReference type="NCBI Taxonomy" id="29760"/>
    <lineage>
        <taxon>Eukaryota</taxon>
        <taxon>Viridiplantae</taxon>
        <taxon>Streptophyta</taxon>
        <taxon>Embryophyta</taxon>
        <taxon>Tracheophyta</taxon>
        <taxon>Spermatophyta</taxon>
        <taxon>Magnoliopsida</taxon>
        <taxon>eudicotyledons</taxon>
        <taxon>Gunneridae</taxon>
        <taxon>Pentapetalae</taxon>
        <taxon>rosids</taxon>
        <taxon>Vitales</taxon>
        <taxon>Vitaceae</taxon>
        <taxon>Viteae</taxon>
        <taxon>Vitis</taxon>
    </lineage>
</organism>
<dbReference type="SUPFAM" id="SSF53613">
    <property type="entry name" value="Ribokinase-like"/>
    <property type="match status" value="1"/>
</dbReference>
<dbReference type="InterPro" id="IPR029056">
    <property type="entry name" value="Ribokinase-like"/>
</dbReference>
<dbReference type="AlphaFoldDB" id="A0A438FQK7"/>
<evidence type="ECO:0000313" key="1">
    <source>
        <dbReference type="EMBL" id="RVW62225.1"/>
    </source>
</evidence>
<dbReference type="PANTHER" id="PTHR47826:SF1">
    <property type="entry name" value="OS03G0164700 PROTEIN"/>
    <property type="match status" value="1"/>
</dbReference>
<dbReference type="EMBL" id="QGNW01000781">
    <property type="protein sequence ID" value="RVW62225.1"/>
    <property type="molecule type" value="Genomic_DNA"/>
</dbReference>
<protein>
    <submittedName>
        <fullName evidence="1">Uncharacterized protein</fullName>
    </submittedName>
</protein>
<reference evidence="1 2" key="1">
    <citation type="journal article" date="2018" name="PLoS Genet.">
        <title>Population sequencing reveals clonal diversity and ancestral inbreeding in the grapevine cultivar Chardonnay.</title>
        <authorList>
            <person name="Roach M.J."/>
            <person name="Johnson D.L."/>
            <person name="Bohlmann J."/>
            <person name="van Vuuren H.J."/>
            <person name="Jones S.J."/>
            <person name="Pretorius I.S."/>
            <person name="Schmidt S.A."/>
            <person name="Borneman A.R."/>
        </authorList>
    </citation>
    <scope>NUCLEOTIDE SEQUENCE [LARGE SCALE GENOMIC DNA]</scope>
    <source>
        <strain evidence="2">cv. Chardonnay</strain>
        <tissue evidence="1">Leaf</tissue>
    </source>
</reference>